<reference evidence="2" key="1">
    <citation type="journal article" date="2020" name="bioRxiv">
        <title>Hybrid origin of Populus tomentosa Carr. identified through genome sequencing and phylogenomic analysis.</title>
        <authorList>
            <person name="An X."/>
            <person name="Gao K."/>
            <person name="Chen Z."/>
            <person name="Li J."/>
            <person name="Yang X."/>
            <person name="Yang X."/>
            <person name="Zhou J."/>
            <person name="Guo T."/>
            <person name="Zhao T."/>
            <person name="Huang S."/>
            <person name="Miao D."/>
            <person name="Khan W.U."/>
            <person name="Rao P."/>
            <person name="Ye M."/>
            <person name="Lei B."/>
            <person name="Liao W."/>
            <person name="Wang J."/>
            <person name="Ji L."/>
            <person name="Li Y."/>
            <person name="Guo B."/>
            <person name="Mustafa N.S."/>
            <person name="Li S."/>
            <person name="Yun Q."/>
            <person name="Keller S.R."/>
            <person name="Mao J."/>
            <person name="Zhang R."/>
            <person name="Strauss S.H."/>
        </authorList>
    </citation>
    <scope>NUCLEOTIDE SEQUENCE</scope>
    <source>
        <strain evidence="2">GM15</strain>
        <tissue evidence="2">Leaf</tissue>
    </source>
</reference>
<dbReference type="EMBL" id="JAAWWB010000016">
    <property type="protein sequence ID" value="KAG6763519.1"/>
    <property type="molecule type" value="Genomic_DNA"/>
</dbReference>
<gene>
    <name evidence="2" type="ORF">POTOM_030942</name>
</gene>
<protein>
    <submittedName>
        <fullName evidence="2">Uncharacterized protein</fullName>
    </submittedName>
</protein>
<comment type="caution">
    <text evidence="2">The sequence shown here is derived from an EMBL/GenBank/DDBJ whole genome shotgun (WGS) entry which is preliminary data.</text>
</comment>
<dbReference type="Proteomes" id="UP000886885">
    <property type="component" value="Chromosome 8D"/>
</dbReference>
<evidence type="ECO:0000313" key="3">
    <source>
        <dbReference type="Proteomes" id="UP000886885"/>
    </source>
</evidence>
<evidence type="ECO:0000313" key="2">
    <source>
        <dbReference type="EMBL" id="KAG6763519.1"/>
    </source>
</evidence>
<feature type="signal peptide" evidence="1">
    <location>
        <begin position="1"/>
        <end position="21"/>
    </location>
</feature>
<evidence type="ECO:0000256" key="1">
    <source>
        <dbReference type="SAM" id="SignalP"/>
    </source>
</evidence>
<proteinExistence type="predicted"/>
<keyword evidence="3" id="KW-1185">Reference proteome</keyword>
<keyword evidence="1" id="KW-0732">Signal</keyword>
<accession>A0A8X8CS19</accession>
<organism evidence="2 3">
    <name type="scientific">Populus tomentosa</name>
    <name type="common">Chinese white poplar</name>
    <dbReference type="NCBI Taxonomy" id="118781"/>
    <lineage>
        <taxon>Eukaryota</taxon>
        <taxon>Viridiplantae</taxon>
        <taxon>Streptophyta</taxon>
        <taxon>Embryophyta</taxon>
        <taxon>Tracheophyta</taxon>
        <taxon>Spermatophyta</taxon>
        <taxon>Magnoliopsida</taxon>
        <taxon>eudicotyledons</taxon>
        <taxon>Gunneridae</taxon>
        <taxon>Pentapetalae</taxon>
        <taxon>rosids</taxon>
        <taxon>fabids</taxon>
        <taxon>Malpighiales</taxon>
        <taxon>Salicaceae</taxon>
        <taxon>Saliceae</taxon>
        <taxon>Populus</taxon>
    </lineage>
</organism>
<dbReference type="AlphaFoldDB" id="A0A8X8CS19"/>
<name>A0A8X8CS19_POPTO</name>
<sequence length="269" mass="30265">MYSAASLFIVLPLLTGPMSSAHSRNRILALAVNDHNVASRSNRHNGLLILYFSGKKKLFPLIDVTPDFVRLVEDNLQMPRSAGTLNAMIFTIKVSLCLFTFHVFVLTEPSYVPSPYVPDAEGAAVPPHQEPLNNKLFACSGHDNQLCIPKELGFQRKDSYGDFFVLACIGSKHAEMVLPHSSEPSKRWNELRTQLRMILGNSQPCSLVKGKKMKKETSPTGIVHVCNNVMSHLNYRLLMIELAFSKQFVFESWIADDIRLHKEHGIRHP</sequence>
<feature type="chain" id="PRO_5036459239" evidence="1">
    <location>
        <begin position="22"/>
        <end position="269"/>
    </location>
</feature>